<evidence type="ECO:0000256" key="3">
    <source>
        <dbReference type="ARBA" id="ARBA00022475"/>
    </source>
</evidence>
<dbReference type="InterPro" id="IPR003937">
    <property type="entry name" value="K_chnl_volt-dep_KCNQ"/>
</dbReference>
<accession>A0A1Y3ANF4</accession>
<feature type="non-terminal residue" evidence="9">
    <location>
        <position position="158"/>
    </location>
</feature>
<protein>
    <recommendedName>
        <fullName evidence="8">Potassium channel voltage dependent KCNQ C-terminal domain-containing protein</fullName>
    </recommendedName>
</protein>
<dbReference type="Pfam" id="PF03520">
    <property type="entry name" value="KCNQ_channel"/>
    <property type="match status" value="1"/>
</dbReference>
<comment type="catalytic activity">
    <reaction evidence="7">
        <text>K(+)(in) = K(+)(out)</text>
        <dbReference type="Rhea" id="RHEA:29463"/>
        <dbReference type="ChEBI" id="CHEBI:29103"/>
    </reaction>
</comment>
<dbReference type="GO" id="GO:0008076">
    <property type="term" value="C:voltage-gated potassium channel complex"/>
    <property type="evidence" value="ECO:0007669"/>
    <property type="project" value="TreeGrafter"/>
</dbReference>
<keyword evidence="6" id="KW-0407">Ion channel</keyword>
<comment type="caution">
    <text evidence="9">The sequence shown here is derived from an EMBL/GenBank/DDBJ whole genome shotgun (WGS) entry which is preliminary data.</text>
</comment>
<proteinExistence type="predicted"/>
<evidence type="ECO:0000256" key="6">
    <source>
        <dbReference type="ARBA" id="ARBA00023303"/>
    </source>
</evidence>
<evidence type="ECO:0000256" key="2">
    <source>
        <dbReference type="ARBA" id="ARBA00022448"/>
    </source>
</evidence>
<evidence type="ECO:0000313" key="10">
    <source>
        <dbReference type="Proteomes" id="UP000194236"/>
    </source>
</evidence>
<dbReference type="Gene3D" id="6.10.140.1910">
    <property type="match status" value="1"/>
</dbReference>
<keyword evidence="10" id="KW-1185">Reference proteome</keyword>
<dbReference type="InterPro" id="IPR013821">
    <property type="entry name" value="K_chnl_volt-dep_KCNQ_C"/>
</dbReference>
<dbReference type="PANTHER" id="PTHR47735">
    <property type="entry name" value="POTASSIUM VOLTAGE-GATED CHANNEL SUBFAMILY KQT MEMBER 4"/>
    <property type="match status" value="1"/>
</dbReference>
<dbReference type="GO" id="GO:0005249">
    <property type="term" value="F:voltage-gated potassium channel activity"/>
    <property type="evidence" value="ECO:0007669"/>
    <property type="project" value="InterPro"/>
</dbReference>
<evidence type="ECO:0000256" key="5">
    <source>
        <dbReference type="ARBA" id="ARBA00023065"/>
    </source>
</evidence>
<dbReference type="OrthoDB" id="8879391at2759"/>
<comment type="subcellular location">
    <subcellularLocation>
        <location evidence="1">Cell membrane</location>
        <topology evidence="1">Multi-pass membrane protein</topology>
    </subcellularLocation>
</comment>
<keyword evidence="5" id="KW-0406">Ion transport</keyword>
<evidence type="ECO:0000313" key="9">
    <source>
        <dbReference type="EMBL" id="OTF69344.1"/>
    </source>
</evidence>
<reference evidence="9 10" key="1">
    <citation type="submission" date="2017-03" db="EMBL/GenBank/DDBJ databases">
        <title>Genome Survey of Euroglyphus maynei.</title>
        <authorList>
            <person name="Arlian L.G."/>
            <person name="Morgan M.S."/>
            <person name="Rider S.D."/>
        </authorList>
    </citation>
    <scope>NUCLEOTIDE SEQUENCE [LARGE SCALE GENOMIC DNA]</scope>
    <source>
        <strain evidence="9">Arlian Lab</strain>
        <tissue evidence="9">Whole body</tissue>
    </source>
</reference>
<keyword evidence="3" id="KW-0472">Membrane</keyword>
<keyword evidence="3" id="KW-1003">Cell membrane</keyword>
<keyword evidence="4" id="KW-0630">Potassium</keyword>
<dbReference type="EMBL" id="MUJZ01071010">
    <property type="protein sequence ID" value="OTF69344.1"/>
    <property type="molecule type" value="Genomic_DNA"/>
</dbReference>
<dbReference type="AlphaFoldDB" id="A0A1Y3ANF4"/>
<evidence type="ECO:0000256" key="4">
    <source>
        <dbReference type="ARBA" id="ARBA00022958"/>
    </source>
</evidence>
<feature type="domain" description="Potassium channel voltage dependent KCNQ C-terminal" evidence="8">
    <location>
        <begin position="42"/>
        <end position="158"/>
    </location>
</feature>
<gene>
    <name evidence="9" type="ORF">BLA29_003680</name>
</gene>
<evidence type="ECO:0000256" key="7">
    <source>
        <dbReference type="ARBA" id="ARBA00034430"/>
    </source>
</evidence>
<keyword evidence="2" id="KW-0813">Transport</keyword>
<evidence type="ECO:0000259" key="8">
    <source>
        <dbReference type="Pfam" id="PF03520"/>
    </source>
</evidence>
<sequence length="158" mass="18172">MLSSLICSGTFFPFTIPNTQRRQQQQHGQLNDSCASSDDGTMFDDDIEEHQPRFTVLTKQHKNAIRCLRKIKYFVARRKFKEALKPYDVKDVIEQYSAGHVDLLARVKNIQTRLDLILGKVGSKAKDVYESKVSLASRIVKVERTVEDIETKLENLLE</sequence>
<organism evidence="9 10">
    <name type="scientific">Euroglyphus maynei</name>
    <name type="common">Mayne's house dust mite</name>
    <dbReference type="NCBI Taxonomy" id="6958"/>
    <lineage>
        <taxon>Eukaryota</taxon>
        <taxon>Metazoa</taxon>
        <taxon>Ecdysozoa</taxon>
        <taxon>Arthropoda</taxon>
        <taxon>Chelicerata</taxon>
        <taxon>Arachnida</taxon>
        <taxon>Acari</taxon>
        <taxon>Acariformes</taxon>
        <taxon>Sarcoptiformes</taxon>
        <taxon>Astigmata</taxon>
        <taxon>Psoroptidia</taxon>
        <taxon>Analgoidea</taxon>
        <taxon>Pyroglyphidae</taxon>
        <taxon>Pyroglyphinae</taxon>
        <taxon>Euroglyphus</taxon>
    </lineage>
</organism>
<dbReference type="PANTHER" id="PTHR47735:SF9">
    <property type="entry name" value="POTASSIUM VOLTAGE-GATED CHANNEL SUBFAMILY KQT MEMBER 4-LIKE ISOFORM X1"/>
    <property type="match status" value="1"/>
</dbReference>
<name>A0A1Y3ANF4_EURMA</name>
<evidence type="ECO:0000256" key="1">
    <source>
        <dbReference type="ARBA" id="ARBA00004651"/>
    </source>
</evidence>
<dbReference type="Proteomes" id="UP000194236">
    <property type="component" value="Unassembled WGS sequence"/>
</dbReference>